<dbReference type="KEGG" id="lww:102733043"/>
<dbReference type="InterPro" id="IPR029099">
    <property type="entry name" value="Pribosyltran_N"/>
</dbReference>
<dbReference type="GO" id="GO:0006164">
    <property type="term" value="P:purine nucleotide biosynthetic process"/>
    <property type="evidence" value="ECO:0007669"/>
    <property type="project" value="TreeGrafter"/>
</dbReference>
<reference evidence="7 8" key="1">
    <citation type="submission" date="2025-04" db="UniProtKB">
        <authorList>
            <consortium name="RefSeq"/>
        </authorList>
    </citation>
    <scope>IDENTIFICATION</scope>
    <source>
        <tissue evidence="7 8">Liver</tissue>
    </source>
</reference>
<dbReference type="NCBIfam" id="TIGR01251">
    <property type="entry name" value="ribP_PPkin"/>
    <property type="match status" value="1"/>
</dbReference>
<dbReference type="GO" id="GO:0005737">
    <property type="term" value="C:cytoplasm"/>
    <property type="evidence" value="ECO:0007669"/>
    <property type="project" value="TreeGrafter"/>
</dbReference>
<dbReference type="Pfam" id="PF13793">
    <property type="entry name" value="Pribosyltran_N"/>
    <property type="match status" value="1"/>
</dbReference>
<dbReference type="GO" id="GO:0005524">
    <property type="term" value="F:ATP binding"/>
    <property type="evidence" value="ECO:0007669"/>
    <property type="project" value="TreeGrafter"/>
</dbReference>
<dbReference type="AlphaFoldDB" id="A0A7F8Q8B3"/>
<dbReference type="InterPro" id="IPR005946">
    <property type="entry name" value="Rib-P_diPkinase"/>
</dbReference>
<dbReference type="GO" id="GO:0000287">
    <property type="term" value="F:magnesium ion binding"/>
    <property type="evidence" value="ECO:0007669"/>
    <property type="project" value="InterPro"/>
</dbReference>
<gene>
    <name evidence="7 8" type="primary">LOC102733043</name>
</gene>
<dbReference type="PANTHER" id="PTHR10210:SF29">
    <property type="entry name" value="PHOSPHORIBOSYL PYROPHOSPHATE SYNTHASE-ASSOCIATED PROTEIN 2"/>
    <property type="match status" value="1"/>
</dbReference>
<name>A0A7F8Q8B3_LEPWE</name>
<dbReference type="GO" id="GO:0002189">
    <property type="term" value="C:ribose phosphate diphosphokinase complex"/>
    <property type="evidence" value="ECO:0007669"/>
    <property type="project" value="TreeGrafter"/>
</dbReference>
<dbReference type="Gene3D" id="3.40.50.2020">
    <property type="match status" value="1"/>
</dbReference>
<dbReference type="GeneID" id="102733043"/>
<dbReference type="InterPro" id="IPR029057">
    <property type="entry name" value="PRTase-like"/>
</dbReference>
<sequence>MFCVAPPELETKMNITKGGLVLFSANSNSSCMELSKKIAERLGVEMGKVQVYQEPNRETRVQIQESVRGKDVFIIQTVSKDVNTTIMELLIMVYACKTSCAKSIIGVIPYFPYSKQCKMRKRGSIVSKLLASMMCKAGLTHLITMDLHQKEIQGFFNIPVDNLRASPFLLQYIQEEIPDYRNAVIVAKSPASAKRLAATGGPSHPRCLKSMVFTVPVNILLVVYCLLLQELSNLLTELYPAERPLLGIC</sequence>
<dbReference type="Proteomes" id="UP000245341">
    <property type="component" value="Unplaced"/>
</dbReference>
<dbReference type="FunFam" id="3.40.50.2020:FF:000014">
    <property type="entry name" value="Ribose-phosphate pyrophosphokinase 1"/>
    <property type="match status" value="1"/>
</dbReference>
<comment type="function">
    <text evidence="3">Seems to play a negative regulatory role in 5-phosphoribose 1-diphosphate synthesis.</text>
</comment>
<proteinExistence type="inferred from homology"/>
<evidence type="ECO:0000256" key="3">
    <source>
        <dbReference type="ARBA" id="ARBA00037514"/>
    </source>
</evidence>
<dbReference type="SMART" id="SM01400">
    <property type="entry name" value="Pribosyltran_N"/>
    <property type="match status" value="1"/>
</dbReference>
<dbReference type="RefSeq" id="XP_030876784.1">
    <property type="nucleotide sequence ID" value="XM_031020924.1"/>
</dbReference>
<evidence type="ECO:0000256" key="2">
    <source>
        <dbReference type="ARBA" id="ARBA00022727"/>
    </source>
</evidence>
<evidence type="ECO:0000313" key="8">
    <source>
        <dbReference type="RefSeq" id="XP_030876786.1"/>
    </source>
</evidence>
<keyword evidence="6" id="KW-1185">Reference proteome</keyword>
<evidence type="ECO:0000256" key="4">
    <source>
        <dbReference type="ARBA" id="ARBA00040164"/>
    </source>
</evidence>
<dbReference type="RefSeq" id="XP_030876786.1">
    <property type="nucleotide sequence ID" value="XM_031020926.1"/>
</dbReference>
<dbReference type="GO" id="GO:0006015">
    <property type="term" value="P:5-phosphoribose 1-diphosphate biosynthetic process"/>
    <property type="evidence" value="ECO:0007669"/>
    <property type="project" value="TreeGrafter"/>
</dbReference>
<protein>
    <recommendedName>
        <fullName evidence="4">Phosphoribosyl pyrophosphate synthase-associated protein 2</fullName>
    </recommendedName>
</protein>
<comment type="similarity">
    <text evidence="1">Belongs to the ribose-phosphate pyrophosphokinase family.</text>
</comment>
<evidence type="ECO:0000256" key="1">
    <source>
        <dbReference type="ARBA" id="ARBA00006478"/>
    </source>
</evidence>
<dbReference type="SUPFAM" id="SSF53271">
    <property type="entry name" value="PRTase-like"/>
    <property type="match status" value="1"/>
</dbReference>
<accession>A0A7F8Q8B3</accession>
<evidence type="ECO:0000313" key="7">
    <source>
        <dbReference type="RefSeq" id="XP_030876784.1"/>
    </source>
</evidence>
<dbReference type="OrthoDB" id="413572at2759"/>
<evidence type="ECO:0000313" key="6">
    <source>
        <dbReference type="Proteomes" id="UP000245341"/>
    </source>
</evidence>
<evidence type="ECO:0000259" key="5">
    <source>
        <dbReference type="Pfam" id="PF13793"/>
    </source>
</evidence>
<keyword evidence="2" id="KW-0545">Nucleotide biosynthesis</keyword>
<feature type="domain" description="Ribose-phosphate pyrophosphokinase N-terminal" evidence="5">
    <location>
        <begin position="28"/>
        <end position="138"/>
    </location>
</feature>
<organism evidence="6 8">
    <name type="scientific">Leptonychotes weddellii</name>
    <name type="common">Weddell seal</name>
    <name type="synonym">Otaria weddellii</name>
    <dbReference type="NCBI Taxonomy" id="9713"/>
    <lineage>
        <taxon>Eukaryota</taxon>
        <taxon>Metazoa</taxon>
        <taxon>Chordata</taxon>
        <taxon>Craniata</taxon>
        <taxon>Vertebrata</taxon>
        <taxon>Euteleostomi</taxon>
        <taxon>Mammalia</taxon>
        <taxon>Eutheria</taxon>
        <taxon>Laurasiatheria</taxon>
        <taxon>Carnivora</taxon>
        <taxon>Caniformia</taxon>
        <taxon>Pinnipedia</taxon>
        <taxon>Phocidae</taxon>
        <taxon>Monachinae</taxon>
        <taxon>Lobodontini</taxon>
        <taxon>Leptonychotes</taxon>
    </lineage>
</organism>
<dbReference type="PANTHER" id="PTHR10210">
    <property type="entry name" value="RIBOSE-PHOSPHATE DIPHOSPHOKINASE FAMILY MEMBER"/>
    <property type="match status" value="1"/>
</dbReference>
<dbReference type="GO" id="GO:0004749">
    <property type="term" value="F:ribose phosphate diphosphokinase activity"/>
    <property type="evidence" value="ECO:0007669"/>
    <property type="project" value="TreeGrafter"/>
</dbReference>